<evidence type="ECO:0000313" key="1">
    <source>
        <dbReference type="EMBL" id="CDD10342.1"/>
    </source>
</evidence>
<sequence length="451" mass="51755">MENIIQIPYTPRPAWAKVLHKELSRHRFAVIVAHRRFGKTIGMVNHLIRDALQSDLISPQYALVGPFSAQMEIIAWGPLKYYTSVIEGIKVNETKKYVEFPSKIPGAQGARIYIVGANNPDALRGTYWDGVILDEYSDMKPEMWTQIIRPAIENGDRKGYCYFIGTPKGQNNFYEMYKKAKTNKRYFAYLSNVYDSGILDAKSIEELKEDMPEVEFRQEYLCDFSVSAINELFSLEELDKAFSRELTEKDVPYDMPLVQGADIARFGDDRTCIWRRKGLMAYAKPRIYKKLNTMQTADYIALAMDEHKADMTFIDVGNMGAGVVDRLRQMGYTALREIPFQGAAIENKRYENIRAEMYFKLKDWIEDGGALPDEPGLREELAVIHYKYSKNGRLILTPKEEIKEKLGRSPDLADGLALTFARKVPLRQLGFDDRKPKVLMCNTEYSIMGAI</sequence>
<dbReference type="InterPro" id="IPR027417">
    <property type="entry name" value="P-loop_NTPase"/>
</dbReference>
<proteinExistence type="predicted"/>
<dbReference type="RefSeq" id="WP_021720996.1">
    <property type="nucleotide sequence ID" value="NZ_FR892819.1"/>
</dbReference>
<protein>
    <submittedName>
        <fullName evidence="1">Uncharacterized protein</fullName>
    </submittedName>
</protein>
<dbReference type="Gene3D" id="3.40.50.300">
    <property type="entry name" value="P-loop containing nucleotide triphosphate hydrolases"/>
    <property type="match status" value="1"/>
</dbReference>
<comment type="caution">
    <text evidence="1">The sequence shown here is derived from an EMBL/GenBank/DDBJ whole genome shotgun (WGS) entry which is preliminary data.</text>
</comment>
<name>R6XVN2_9FIRM</name>
<dbReference type="AlphaFoldDB" id="R6XVN2"/>
<dbReference type="EMBL" id="CBGL010000029">
    <property type="protein sequence ID" value="CDD10342.1"/>
    <property type="molecule type" value="Genomic_DNA"/>
</dbReference>
<gene>
    <name evidence="1" type="ORF">BN587_01964</name>
</gene>
<dbReference type="Pfam" id="PF03237">
    <property type="entry name" value="Terminase_6N"/>
    <property type="match status" value="1"/>
</dbReference>
<accession>R6XVN2</accession>
<dbReference type="Gene3D" id="3.30.420.240">
    <property type="match status" value="1"/>
</dbReference>
<reference evidence="1" key="1">
    <citation type="submission" date="2012-11" db="EMBL/GenBank/DDBJ databases">
        <title>Dependencies among metagenomic species, viruses, plasmids and units of genetic variation.</title>
        <authorList>
            <person name="Nielsen H.B."/>
            <person name="Almeida M."/>
            <person name="Juncker A.S."/>
            <person name="Rasmussen S."/>
            <person name="Li J."/>
            <person name="Sunagawa S."/>
            <person name="Plichta D."/>
            <person name="Gautier L."/>
            <person name="Le Chatelier E."/>
            <person name="Peletier E."/>
            <person name="Bonde I."/>
            <person name="Nielsen T."/>
            <person name="Manichanh C."/>
            <person name="Arumugam M."/>
            <person name="Batto J."/>
            <person name="Santos M.B.Q.D."/>
            <person name="Blom N."/>
            <person name="Borruel N."/>
            <person name="Burgdorf K.S."/>
            <person name="Boumezbeur F."/>
            <person name="Casellas F."/>
            <person name="Dore J."/>
            <person name="Guarner F."/>
            <person name="Hansen T."/>
            <person name="Hildebrand F."/>
            <person name="Kaas R.S."/>
            <person name="Kennedy S."/>
            <person name="Kristiansen K."/>
            <person name="Kultima J.R."/>
            <person name="Leonard P."/>
            <person name="Levenez F."/>
            <person name="Lund O."/>
            <person name="Moumen B."/>
            <person name="Le Paslier D."/>
            <person name="Pons N."/>
            <person name="Pedersen O."/>
            <person name="Prifti E."/>
            <person name="Qin J."/>
            <person name="Raes J."/>
            <person name="Tap J."/>
            <person name="Tims S."/>
            <person name="Ussery D.W."/>
            <person name="Yamada T."/>
            <person name="MetaHit consortium"/>
            <person name="Renault P."/>
            <person name="Sicheritz-Ponten T."/>
            <person name="Bork P."/>
            <person name="Wang J."/>
            <person name="Brunak S."/>
            <person name="Ehrlich S.D."/>
        </authorList>
    </citation>
    <scope>NUCLEOTIDE SEQUENCE [LARGE SCALE GENOMIC DNA]</scope>
</reference>
<dbReference type="HOGENOM" id="CLU_614866_0_0_9"/>
<dbReference type="Proteomes" id="UP000014937">
    <property type="component" value="Unassembled WGS sequence"/>
</dbReference>
<organism evidence="1">
    <name type="scientific">Phascolarctobacterium succinatutens CAG:287</name>
    <dbReference type="NCBI Taxonomy" id="1263101"/>
    <lineage>
        <taxon>Bacteria</taxon>
        <taxon>Bacillati</taxon>
        <taxon>Bacillota</taxon>
        <taxon>Negativicutes</taxon>
        <taxon>Acidaminococcales</taxon>
        <taxon>Acidaminococcaceae</taxon>
        <taxon>Phascolarctobacterium</taxon>
    </lineage>
</organism>